<dbReference type="Proteomes" id="UP000694569">
    <property type="component" value="Unplaced"/>
</dbReference>
<feature type="compositionally biased region" description="Basic and acidic residues" evidence="1">
    <location>
        <begin position="509"/>
        <end position="530"/>
    </location>
</feature>
<dbReference type="PANTHER" id="PTHR45749:SF37">
    <property type="entry name" value="OS05G0311600 PROTEIN"/>
    <property type="match status" value="1"/>
</dbReference>
<evidence type="ECO:0000313" key="3">
    <source>
        <dbReference type="Ensembl" id="ENSLLEP00000011325.1"/>
    </source>
</evidence>
<dbReference type="SUPFAM" id="SSF53098">
    <property type="entry name" value="Ribonuclease H-like"/>
    <property type="match status" value="1"/>
</dbReference>
<dbReference type="AlphaFoldDB" id="A0A8C5M9G2"/>
<dbReference type="InterPro" id="IPR025398">
    <property type="entry name" value="DUF4371"/>
</dbReference>
<reference evidence="3" key="2">
    <citation type="submission" date="2025-09" db="UniProtKB">
        <authorList>
            <consortium name="Ensembl"/>
        </authorList>
    </citation>
    <scope>IDENTIFICATION</scope>
</reference>
<reference evidence="3" key="1">
    <citation type="submission" date="2025-08" db="UniProtKB">
        <authorList>
            <consortium name="Ensembl"/>
        </authorList>
    </citation>
    <scope>IDENTIFICATION</scope>
</reference>
<dbReference type="SMART" id="SM00597">
    <property type="entry name" value="ZnF_TTF"/>
    <property type="match status" value="1"/>
</dbReference>
<dbReference type="OrthoDB" id="10062065at2759"/>
<accession>A0A8C5M9G2</accession>
<evidence type="ECO:0000259" key="2">
    <source>
        <dbReference type="SMART" id="SM00597"/>
    </source>
</evidence>
<evidence type="ECO:0000313" key="4">
    <source>
        <dbReference type="Proteomes" id="UP000694569"/>
    </source>
</evidence>
<feature type="domain" description="TTF-type" evidence="2">
    <location>
        <begin position="10"/>
        <end position="112"/>
    </location>
</feature>
<evidence type="ECO:0000256" key="1">
    <source>
        <dbReference type="SAM" id="MobiDB-lite"/>
    </source>
</evidence>
<dbReference type="Ensembl" id="ENSLLET00000011781.1">
    <property type="protein sequence ID" value="ENSLLEP00000011325.1"/>
    <property type="gene ID" value="ENSLLEG00000007243.1"/>
</dbReference>
<organism evidence="3 4">
    <name type="scientific">Leptobrachium leishanense</name>
    <name type="common">Leishan spiny toad</name>
    <dbReference type="NCBI Taxonomy" id="445787"/>
    <lineage>
        <taxon>Eukaryota</taxon>
        <taxon>Metazoa</taxon>
        <taxon>Chordata</taxon>
        <taxon>Craniata</taxon>
        <taxon>Vertebrata</taxon>
        <taxon>Euteleostomi</taxon>
        <taxon>Amphibia</taxon>
        <taxon>Batrachia</taxon>
        <taxon>Anura</taxon>
        <taxon>Pelobatoidea</taxon>
        <taxon>Megophryidae</taxon>
        <taxon>Leptobrachium</taxon>
    </lineage>
</organism>
<dbReference type="InterPro" id="IPR012337">
    <property type="entry name" value="RNaseH-like_sf"/>
</dbReference>
<sequence length="530" mass="60714">MFPRTKIGDKQRNFHSEWYEKYRWLEYSPPKDAAFCFHCRFFSSNDSTQKGHIDPAVIEKGFKNWHKATECFRTHQLSKSHQLSSSAWSSFKEGKPIDVLLDESMQTYISKKEEERFQNRIIMERLIDIVRCLGTGGRPLRGHNEKTDSREKGLFLNIVHLLKKYDPVMKKHLEESPRNATYLSNRIQNDLIMSIHNVVEQKIVSSINGKMISIIADDTADCGHHEQMSVVVRYFNSERHSPVEHFVSIQRLFTVDAQSIFDQLSKVLAILKTEWSSVISVCFDGAATMSGCTAGVQMKCKEKNPEILYVHCYAHCLNLVLVDACTSSKQNRTVFDFFGIIQTVYAFMEGSPVRHAVMEKISQEVGSQLKTLKSLSNTRWACRAEAVAAIKENFSIILQALNEITEKSRLADAKIRARGLICELSSFKFIFALHMMHPILQIVVKVSKTLQASNLNLLTAMTIVKSLRNSLISMRNDPEIFRSVFKDCEKMCAENNTPIPPVKKRKPTVHFDEGAPSQHHFDTKEEQERI</sequence>
<dbReference type="InterPro" id="IPR006580">
    <property type="entry name" value="Znf_TTF"/>
</dbReference>
<dbReference type="GeneTree" id="ENSGT00940000162068"/>
<dbReference type="PANTHER" id="PTHR45749">
    <property type="match status" value="1"/>
</dbReference>
<feature type="region of interest" description="Disordered" evidence="1">
    <location>
        <begin position="502"/>
        <end position="530"/>
    </location>
</feature>
<proteinExistence type="predicted"/>
<keyword evidence="4" id="KW-1185">Reference proteome</keyword>
<name>A0A8C5M9G2_9ANUR</name>
<protein>
    <recommendedName>
        <fullName evidence="2">TTF-type domain-containing protein</fullName>
    </recommendedName>
</protein>
<dbReference type="Pfam" id="PF14291">
    <property type="entry name" value="DUF4371"/>
    <property type="match status" value="1"/>
</dbReference>